<feature type="repeat" description="TPR" evidence="5">
    <location>
        <begin position="103"/>
        <end position="136"/>
    </location>
</feature>
<proteinExistence type="inferred from homology"/>
<dbReference type="Proteomes" id="UP000326759">
    <property type="component" value="Unassembled WGS sequence"/>
</dbReference>
<dbReference type="PROSITE" id="PS50005">
    <property type="entry name" value="TPR"/>
    <property type="match status" value="1"/>
</dbReference>
<sequence>MTELQKLKSIMPCKVELKKVNLLYEFRDYYFQNHGPEKACEKEEAINKKMLEIVKAIEELKDSVPPSNRGEYLYLKGRALNIGSEYNKEAEEHLGKATKFNLPPAWNELGECLYKKGELLGAKTCFQKALNLEKQAVYLRNMSMLMRSLPTESQTEKEENNSKNSQKGLEYAREALKLNFKDGHSWLVLGNSYLTLFFSVEAKQEHLKNAKSAYIKAEEDSATCYLPELHFSKFQIEWYEEDYEDALKSLQRATELEPTWDEPRVKLEECKKFLSRLCQFVESRGQLTQRKLNSLMKGISDNCLGPYEKGGTSLTGGMKPILVPLKLLAEGSNENKNFFSQSYLQIVLGRVVCTVVPDSGLPFAFCMVDRDGTCRAVTVYNWANNYGVKIGDAVAIVAPILKRHKLQCEKIDEFYSLRVALPLMLVINKRPVTTNQISTSRVVSCKKD</sequence>
<dbReference type="SUPFAM" id="SSF81901">
    <property type="entry name" value="HCP-like"/>
    <property type="match status" value="1"/>
</dbReference>
<dbReference type="OrthoDB" id="423589at2759"/>
<feature type="coiled-coil region" evidence="6">
    <location>
        <begin position="200"/>
        <end position="256"/>
    </location>
</feature>
<evidence type="ECO:0000256" key="6">
    <source>
        <dbReference type="SAM" id="Coils"/>
    </source>
</evidence>
<evidence type="ECO:0000256" key="5">
    <source>
        <dbReference type="PROSITE-ProRule" id="PRU00339"/>
    </source>
</evidence>
<name>A0A5N5T023_9CRUS</name>
<evidence type="ECO:0000313" key="8">
    <source>
        <dbReference type="EMBL" id="KAB7499518.1"/>
    </source>
</evidence>
<dbReference type="SMART" id="SM00028">
    <property type="entry name" value="TPR"/>
    <property type="match status" value="2"/>
</dbReference>
<accession>A0A5N5T023</accession>
<dbReference type="InterPro" id="IPR013105">
    <property type="entry name" value="TPR_2"/>
</dbReference>
<gene>
    <name evidence="8" type="primary">TTC5</name>
    <name evidence="8" type="ORF">Anas_03892</name>
</gene>
<feature type="domain" description="Tetratricopeptide repeat protein 5 OB fold" evidence="7">
    <location>
        <begin position="323"/>
        <end position="439"/>
    </location>
</feature>
<dbReference type="Gene3D" id="2.40.50.550">
    <property type="match status" value="1"/>
</dbReference>
<dbReference type="InterPro" id="IPR011990">
    <property type="entry name" value="TPR-like_helical_dom_sf"/>
</dbReference>
<keyword evidence="6" id="KW-0175">Coiled coil</keyword>
<dbReference type="EMBL" id="SEYY01017991">
    <property type="protein sequence ID" value="KAB7499518.1"/>
    <property type="molecule type" value="Genomic_DNA"/>
</dbReference>
<dbReference type="InterPro" id="IPR019734">
    <property type="entry name" value="TPR_rpt"/>
</dbReference>
<evidence type="ECO:0000313" key="9">
    <source>
        <dbReference type="Proteomes" id="UP000326759"/>
    </source>
</evidence>
<organism evidence="8 9">
    <name type="scientific">Armadillidium nasatum</name>
    <dbReference type="NCBI Taxonomy" id="96803"/>
    <lineage>
        <taxon>Eukaryota</taxon>
        <taxon>Metazoa</taxon>
        <taxon>Ecdysozoa</taxon>
        <taxon>Arthropoda</taxon>
        <taxon>Crustacea</taxon>
        <taxon>Multicrustacea</taxon>
        <taxon>Malacostraca</taxon>
        <taxon>Eumalacostraca</taxon>
        <taxon>Peracarida</taxon>
        <taxon>Isopoda</taxon>
        <taxon>Oniscidea</taxon>
        <taxon>Crinocheta</taxon>
        <taxon>Armadillidiidae</taxon>
        <taxon>Armadillidium</taxon>
    </lineage>
</organism>
<dbReference type="Gene3D" id="1.25.40.10">
    <property type="entry name" value="Tetratricopeptide repeat domain"/>
    <property type="match status" value="1"/>
</dbReference>
<evidence type="ECO:0000259" key="7">
    <source>
        <dbReference type="Pfam" id="PF16669"/>
    </source>
</evidence>
<protein>
    <recommendedName>
        <fullName evidence="4">Cell division cycle protein 27 homolog</fullName>
    </recommendedName>
</protein>
<dbReference type="Pfam" id="PF16669">
    <property type="entry name" value="TTC5_OB"/>
    <property type="match status" value="1"/>
</dbReference>
<evidence type="ECO:0000256" key="2">
    <source>
        <dbReference type="ARBA" id="ARBA00022803"/>
    </source>
</evidence>
<dbReference type="PANTHER" id="PTHR12558">
    <property type="entry name" value="CELL DIVISION CYCLE 16,23,27"/>
    <property type="match status" value="1"/>
</dbReference>
<evidence type="ECO:0000256" key="4">
    <source>
        <dbReference type="ARBA" id="ARBA00039307"/>
    </source>
</evidence>
<comment type="similarity">
    <text evidence="3">Belongs to the APC3/CDC27 family.</text>
</comment>
<evidence type="ECO:0000256" key="1">
    <source>
        <dbReference type="ARBA" id="ARBA00022737"/>
    </source>
</evidence>
<dbReference type="PANTHER" id="PTHR12558:SF13">
    <property type="entry name" value="CELL DIVISION CYCLE PROTEIN 27 HOMOLOG"/>
    <property type="match status" value="1"/>
</dbReference>
<comment type="caution">
    <text evidence="8">The sequence shown here is derived from an EMBL/GenBank/DDBJ whole genome shotgun (WGS) entry which is preliminary data.</text>
</comment>
<keyword evidence="1" id="KW-0677">Repeat</keyword>
<dbReference type="Pfam" id="PF07719">
    <property type="entry name" value="TPR_2"/>
    <property type="match status" value="1"/>
</dbReference>
<keyword evidence="9" id="KW-1185">Reference proteome</keyword>
<dbReference type="InterPro" id="IPR038645">
    <property type="entry name" value="TTC5_OB_sf"/>
</dbReference>
<dbReference type="AlphaFoldDB" id="A0A5N5T023"/>
<reference evidence="8 9" key="1">
    <citation type="journal article" date="2019" name="PLoS Biol.">
        <title>Sex chromosomes control vertical transmission of feminizing Wolbachia symbionts in an isopod.</title>
        <authorList>
            <person name="Becking T."/>
            <person name="Chebbi M.A."/>
            <person name="Giraud I."/>
            <person name="Moumen B."/>
            <person name="Laverre T."/>
            <person name="Caubet Y."/>
            <person name="Peccoud J."/>
            <person name="Gilbert C."/>
            <person name="Cordaux R."/>
        </authorList>
    </citation>
    <scope>NUCLEOTIDE SEQUENCE [LARGE SCALE GENOMIC DNA]</scope>
    <source>
        <strain evidence="8">ANa2</strain>
        <tissue evidence="8">Whole body excluding digestive tract and cuticle</tissue>
    </source>
</reference>
<keyword evidence="2 5" id="KW-0802">TPR repeat</keyword>
<dbReference type="InterPro" id="IPR032076">
    <property type="entry name" value="TTC5_OB"/>
</dbReference>
<evidence type="ECO:0000256" key="3">
    <source>
        <dbReference type="ARBA" id="ARBA00038210"/>
    </source>
</evidence>